<evidence type="ECO:0000313" key="12">
    <source>
        <dbReference type="EMBL" id="KAA2236650.1"/>
    </source>
</evidence>
<dbReference type="GO" id="GO:0016887">
    <property type="term" value="F:ATP hydrolysis activity"/>
    <property type="evidence" value="ECO:0007669"/>
    <property type="project" value="InterPro"/>
</dbReference>
<dbReference type="InterPro" id="IPR050835">
    <property type="entry name" value="ABC_transporter_sub-D"/>
</dbReference>
<keyword evidence="7 9" id="KW-1133">Transmembrane helix</keyword>
<evidence type="ECO:0000259" key="10">
    <source>
        <dbReference type="PROSITE" id="PS50893"/>
    </source>
</evidence>
<feature type="transmembrane region" description="Helical" evidence="9">
    <location>
        <begin position="184"/>
        <end position="205"/>
    </location>
</feature>
<accession>A0A5B2VDZ2</accession>
<dbReference type="InterPro" id="IPR011527">
    <property type="entry name" value="ABC1_TM_dom"/>
</dbReference>
<proteinExistence type="inferred from homology"/>
<keyword evidence="8 9" id="KW-0472">Membrane</keyword>
<evidence type="ECO:0000256" key="3">
    <source>
        <dbReference type="ARBA" id="ARBA00022448"/>
    </source>
</evidence>
<dbReference type="PANTHER" id="PTHR11384">
    <property type="entry name" value="ATP-BINDING CASSETTE, SUB-FAMILY D MEMBER"/>
    <property type="match status" value="1"/>
</dbReference>
<reference evidence="12 13" key="2">
    <citation type="submission" date="2019-09" db="EMBL/GenBank/DDBJ databases">
        <authorList>
            <person name="Jin C."/>
        </authorList>
    </citation>
    <scope>NUCLEOTIDE SEQUENCE [LARGE SCALE GENOMIC DNA]</scope>
    <source>
        <strain evidence="12 13">BN140002</strain>
    </source>
</reference>
<keyword evidence="4 9" id="KW-0812">Transmembrane</keyword>
<dbReference type="Proteomes" id="UP000323142">
    <property type="component" value="Unassembled WGS sequence"/>
</dbReference>
<evidence type="ECO:0000256" key="4">
    <source>
        <dbReference type="ARBA" id="ARBA00022692"/>
    </source>
</evidence>
<dbReference type="PANTHER" id="PTHR11384:SF59">
    <property type="entry name" value="LYSOSOMAL COBALAMIN TRANSPORTER ABCD4"/>
    <property type="match status" value="1"/>
</dbReference>
<dbReference type="PROSITE" id="PS00211">
    <property type="entry name" value="ABC_TRANSPORTER_1"/>
    <property type="match status" value="1"/>
</dbReference>
<dbReference type="GO" id="GO:0005886">
    <property type="term" value="C:plasma membrane"/>
    <property type="evidence" value="ECO:0007669"/>
    <property type="project" value="UniProtKB-SubCell"/>
</dbReference>
<keyword evidence="5" id="KW-0547">Nucleotide-binding</keyword>
<dbReference type="SMART" id="SM00382">
    <property type="entry name" value="AAA"/>
    <property type="match status" value="1"/>
</dbReference>
<dbReference type="PROSITE" id="PS50929">
    <property type="entry name" value="ABC_TM1F"/>
    <property type="match status" value="1"/>
</dbReference>
<organism evidence="12 13">
    <name type="scientific">Salinarimonas soli</name>
    <dbReference type="NCBI Taxonomy" id="1638099"/>
    <lineage>
        <taxon>Bacteria</taxon>
        <taxon>Pseudomonadati</taxon>
        <taxon>Pseudomonadota</taxon>
        <taxon>Alphaproteobacteria</taxon>
        <taxon>Hyphomicrobiales</taxon>
        <taxon>Salinarimonadaceae</taxon>
        <taxon>Salinarimonas</taxon>
    </lineage>
</organism>
<dbReference type="GO" id="GO:0005524">
    <property type="term" value="F:ATP binding"/>
    <property type="evidence" value="ECO:0007669"/>
    <property type="project" value="UniProtKB-KW"/>
</dbReference>
<feature type="transmembrane region" description="Helical" evidence="9">
    <location>
        <begin position="159"/>
        <end position="178"/>
    </location>
</feature>
<feature type="domain" description="ABC transmembrane type-1" evidence="11">
    <location>
        <begin position="43"/>
        <end position="338"/>
    </location>
</feature>
<gene>
    <name evidence="12" type="ORF">F0L46_13515</name>
</gene>
<dbReference type="InterPro" id="IPR003439">
    <property type="entry name" value="ABC_transporter-like_ATP-bd"/>
</dbReference>
<dbReference type="Gene3D" id="3.40.50.300">
    <property type="entry name" value="P-loop containing nucleotide triphosphate hydrolases"/>
    <property type="match status" value="1"/>
</dbReference>
<dbReference type="SUPFAM" id="SSF52540">
    <property type="entry name" value="P-loop containing nucleoside triphosphate hydrolases"/>
    <property type="match status" value="1"/>
</dbReference>
<dbReference type="Pfam" id="PF06472">
    <property type="entry name" value="ABC_membrane_2"/>
    <property type="match status" value="1"/>
</dbReference>
<comment type="similarity">
    <text evidence="2">Belongs to the ABC transporter superfamily.</text>
</comment>
<keyword evidence="6 12" id="KW-0067">ATP-binding</keyword>
<evidence type="ECO:0000256" key="7">
    <source>
        <dbReference type="ARBA" id="ARBA00022989"/>
    </source>
</evidence>
<comment type="caution">
    <text evidence="12">The sequence shown here is derived from an EMBL/GenBank/DDBJ whole genome shotgun (WGS) entry which is preliminary data.</text>
</comment>
<dbReference type="RefSeq" id="WP_149818374.1">
    <property type="nucleotide sequence ID" value="NZ_VUOA01000024.1"/>
</dbReference>
<evidence type="ECO:0000256" key="1">
    <source>
        <dbReference type="ARBA" id="ARBA00004651"/>
    </source>
</evidence>
<dbReference type="OrthoDB" id="9810134at2"/>
<name>A0A5B2VDZ2_9HYPH</name>
<dbReference type="InterPro" id="IPR017871">
    <property type="entry name" value="ABC_transporter-like_CS"/>
</dbReference>
<feature type="transmembrane region" description="Helical" evidence="9">
    <location>
        <begin position="38"/>
        <end position="58"/>
    </location>
</feature>
<evidence type="ECO:0000259" key="11">
    <source>
        <dbReference type="PROSITE" id="PS50929"/>
    </source>
</evidence>
<reference evidence="12 13" key="1">
    <citation type="submission" date="2019-09" db="EMBL/GenBank/DDBJ databases">
        <title>Salinarimonas rosea gen. nov., sp. nov., a new member of the a-2 subgroup of the Proteobacteria.</title>
        <authorList>
            <person name="Liu J."/>
        </authorList>
    </citation>
    <scope>NUCLEOTIDE SEQUENCE [LARGE SCALE GENOMIC DNA]</scope>
    <source>
        <strain evidence="12 13">BN140002</strain>
    </source>
</reference>
<keyword evidence="3" id="KW-0813">Transport</keyword>
<dbReference type="InterPro" id="IPR003593">
    <property type="entry name" value="AAA+_ATPase"/>
</dbReference>
<evidence type="ECO:0000256" key="2">
    <source>
        <dbReference type="ARBA" id="ARBA00005417"/>
    </source>
</evidence>
<evidence type="ECO:0000313" key="13">
    <source>
        <dbReference type="Proteomes" id="UP000323142"/>
    </source>
</evidence>
<dbReference type="CDD" id="cd03223">
    <property type="entry name" value="ABCD_peroxisomal_ALDP"/>
    <property type="match status" value="1"/>
</dbReference>
<dbReference type="EMBL" id="VUOA01000024">
    <property type="protein sequence ID" value="KAA2236650.1"/>
    <property type="molecule type" value="Genomic_DNA"/>
</dbReference>
<evidence type="ECO:0000256" key="6">
    <source>
        <dbReference type="ARBA" id="ARBA00022840"/>
    </source>
</evidence>
<evidence type="ECO:0000256" key="9">
    <source>
        <dbReference type="SAM" id="Phobius"/>
    </source>
</evidence>
<evidence type="ECO:0000256" key="5">
    <source>
        <dbReference type="ARBA" id="ARBA00022741"/>
    </source>
</evidence>
<dbReference type="Gene3D" id="1.20.1560.10">
    <property type="entry name" value="ABC transporter type 1, transmembrane domain"/>
    <property type="match status" value="1"/>
</dbReference>
<feature type="domain" description="ABC transporter" evidence="10">
    <location>
        <begin position="372"/>
        <end position="594"/>
    </location>
</feature>
<feature type="transmembrane region" description="Helical" evidence="9">
    <location>
        <begin position="78"/>
        <end position="101"/>
    </location>
</feature>
<sequence length="594" mass="64256">MAASPSPGEPAVAYERALVGLFWRTVRGWWSGATARQAWGLTAALAALVILNIGANLALNTWNRFFFDALERRDGGTILTAVAIFAGLVVMVAGVGVLIVMTRETLQVRWREWLVARLTGLWLGGQRYYRLGLSGLEPSNPEHRIAEESRLSTEPVADFAIGLLNAFLTVAAFVGILWTVGGSLAVGSVTVPAYMMLAAMAYGLLLSGLTMRVGRPLVTAVAAKNEAEARFRYELTRLRENAESVALVRGERDEGRVLDASYADLVRRWLRVVGLHGRLTWLTNGSGALVPVVPVLLAAPKYLSGELSLGAVTQLAAAFVQVQVAFAWLVDNYKAVAQWYASARRLTALVAAADELDEGVSPAGIEGGIQVLRVADPRVALHGLVIRDRAGRPLIGRTDLAIAPGEKVLITGESGIGKSTLVRAVAGLWPWGEGRILLPEHTAVAFMPQRAYLPLGSLRLSLLYPALDLPVDDAEIVETLVACGLSHLAPRLDAVERWDAILSSGERQRLAFARLFLQRPGLVVMDEATSALDEAFQARLMLLVRERLTESTLISIGHRPGLEAFHDRRLALVAGEDGARLVEDHTPRGLRAVR</sequence>
<dbReference type="GO" id="GO:0140359">
    <property type="term" value="F:ABC-type transporter activity"/>
    <property type="evidence" value="ECO:0007669"/>
    <property type="project" value="InterPro"/>
</dbReference>
<comment type="subcellular location">
    <subcellularLocation>
        <location evidence="1">Cell membrane</location>
        <topology evidence="1">Multi-pass membrane protein</topology>
    </subcellularLocation>
</comment>
<dbReference type="InterPro" id="IPR036640">
    <property type="entry name" value="ABC1_TM_sf"/>
</dbReference>
<dbReference type="AlphaFoldDB" id="A0A5B2VDZ2"/>
<keyword evidence="13" id="KW-1185">Reference proteome</keyword>
<dbReference type="SUPFAM" id="SSF90123">
    <property type="entry name" value="ABC transporter transmembrane region"/>
    <property type="match status" value="1"/>
</dbReference>
<protein>
    <submittedName>
        <fullName evidence="12">ABC transporter ATP-binding protein/permease</fullName>
    </submittedName>
</protein>
<dbReference type="InterPro" id="IPR027417">
    <property type="entry name" value="P-loop_NTPase"/>
</dbReference>
<dbReference type="PROSITE" id="PS50893">
    <property type="entry name" value="ABC_TRANSPORTER_2"/>
    <property type="match status" value="1"/>
</dbReference>
<evidence type="ECO:0000256" key="8">
    <source>
        <dbReference type="ARBA" id="ARBA00023136"/>
    </source>
</evidence>
<dbReference type="Pfam" id="PF00005">
    <property type="entry name" value="ABC_tran"/>
    <property type="match status" value="1"/>
</dbReference>